<sequence length="154" mass="17220">MVKINENEAILSKEDLTVLIGAAMASILDSYNMTENLETLIMECAAEASCKIEDHIWGEEKIPEETMDMAKRMTRIYESIDPVHGPDQAWEDKQAICSLLLAALQKTRACHDLVGLKYEHSTVTVKFACGGYRQINVEADSGIAMICDILRRLL</sequence>
<dbReference type="AlphaFoldDB" id="A0A9X5H4P6"/>
<gene>
    <name evidence="1" type="ORF">FMM80_00125</name>
</gene>
<proteinExistence type="predicted"/>
<reference evidence="1 2" key="1">
    <citation type="submission" date="2019-07" db="EMBL/GenBank/DDBJ databases">
        <title>Draft genome sequences of 15 bacterial species constituting the stable defined intestinal microbiota of the GM15 gnotobiotic mouse model.</title>
        <authorList>
            <person name="Elie C."/>
            <person name="Mathieu A."/>
            <person name="Saliou A."/>
            <person name="Darnaud M."/>
            <person name="Leulier F."/>
            <person name="Tamellini A."/>
        </authorList>
    </citation>
    <scope>NUCLEOTIDE SEQUENCE [LARGE SCALE GENOMIC DNA]</scope>
    <source>
        <strain evidence="2">ASF 502</strain>
    </source>
</reference>
<dbReference type="RefSeq" id="WP_004068323.1">
    <property type="nucleotide sequence ID" value="NZ_CASCYM010000005.1"/>
</dbReference>
<organism evidence="1 2">
    <name type="scientific">Schaedlerella arabinosiphila</name>
    <dbReference type="NCBI Taxonomy" id="2044587"/>
    <lineage>
        <taxon>Bacteria</taxon>
        <taxon>Bacillati</taxon>
        <taxon>Bacillota</taxon>
        <taxon>Clostridia</taxon>
        <taxon>Lachnospirales</taxon>
        <taxon>Lachnospiraceae</taxon>
        <taxon>Schaedlerella</taxon>
    </lineage>
</organism>
<dbReference type="OrthoDB" id="2063739at2"/>
<evidence type="ECO:0000313" key="1">
    <source>
        <dbReference type="EMBL" id="NDO67223.1"/>
    </source>
</evidence>
<name>A0A9X5H4P6_9FIRM</name>
<dbReference type="Proteomes" id="UP000474104">
    <property type="component" value="Unassembled WGS sequence"/>
</dbReference>
<accession>A0A9X5H4P6</accession>
<dbReference type="EMBL" id="VIRB01000001">
    <property type="protein sequence ID" value="NDO67223.1"/>
    <property type="molecule type" value="Genomic_DNA"/>
</dbReference>
<comment type="caution">
    <text evidence="1">The sequence shown here is derived from an EMBL/GenBank/DDBJ whole genome shotgun (WGS) entry which is preliminary data.</text>
</comment>
<protein>
    <submittedName>
        <fullName evidence="1">Uncharacterized protein</fullName>
    </submittedName>
</protein>
<evidence type="ECO:0000313" key="2">
    <source>
        <dbReference type="Proteomes" id="UP000474104"/>
    </source>
</evidence>